<evidence type="ECO:0000313" key="1">
    <source>
        <dbReference type="EMBL" id="PDP43613.1"/>
    </source>
</evidence>
<gene>
    <name evidence="1" type="ORF">CLI86_07280</name>
</gene>
<accession>A0A2A6E8E1</accession>
<comment type="caution">
    <text evidence="1">The sequence shown here is derived from an EMBL/GenBank/DDBJ whole genome shotgun (WGS) entry which is preliminary data.</text>
</comment>
<dbReference type="CDD" id="cd12810">
    <property type="entry name" value="Esterase_713_like-3"/>
    <property type="match status" value="1"/>
</dbReference>
<organism evidence="1 2">
    <name type="scientific">Tannerella forsythia</name>
    <name type="common">Bacteroides forsythus</name>
    <dbReference type="NCBI Taxonomy" id="28112"/>
    <lineage>
        <taxon>Bacteria</taxon>
        <taxon>Pseudomonadati</taxon>
        <taxon>Bacteroidota</taxon>
        <taxon>Bacteroidia</taxon>
        <taxon>Bacteroidales</taxon>
        <taxon>Tannerellaceae</taxon>
        <taxon>Tannerella</taxon>
    </lineage>
</organism>
<keyword evidence="1" id="KW-0378">Hydrolase</keyword>
<dbReference type="GO" id="GO:0016787">
    <property type="term" value="F:hydrolase activity"/>
    <property type="evidence" value="ECO:0007669"/>
    <property type="project" value="UniProtKB-KW"/>
</dbReference>
<dbReference type="AlphaFoldDB" id="A0A2A6E8E1"/>
<dbReference type="PROSITE" id="PS51257">
    <property type="entry name" value="PROKAR_LIPOPROTEIN"/>
    <property type="match status" value="1"/>
</dbReference>
<proteinExistence type="predicted"/>
<dbReference type="InterPro" id="IPR029058">
    <property type="entry name" value="AB_hydrolase_fold"/>
</dbReference>
<sequence>MKSKIIMTIFAGATLISCANKHTISDEHHLVIERQGSFTVGGQHIKREGIYDGKTFTGFFTPNEAGQTMHVDHAYVDYQIPVNARSHSIIYVHGYGGSGMTWTSTPDGREGFATLMLRKGYPSYVMDLPGRGRAGKTSAETTVKPQANEQFWFDIWRIGEWPNYNEGVQFPTDSAAFSQFFRAMTPNIGTGNPANDVATIGLLAERIGANILVTHSAGSLPGWLAAANSDQIKAVVAYEPGAYLFPEGEIPEPIEGLTGGTRGIPVSVDDFKKLVKKPIVIYFGDYIPEEVTHQLGGENWRVRLQMGRKFVEAVNRHGGKATLVELPKIGIKGNTHFLMSDLNNNDLVDLLVRWFEENGLN</sequence>
<name>A0A2A6E8E1_TANFO</name>
<dbReference type="EMBL" id="NSLJ01000016">
    <property type="protein sequence ID" value="PDP43613.1"/>
    <property type="molecule type" value="Genomic_DNA"/>
</dbReference>
<protein>
    <submittedName>
        <fullName evidence="1">Alpha/beta hydrolase</fullName>
    </submittedName>
</protein>
<evidence type="ECO:0000313" key="2">
    <source>
        <dbReference type="Proteomes" id="UP000219259"/>
    </source>
</evidence>
<dbReference type="Proteomes" id="UP000219259">
    <property type="component" value="Unassembled WGS sequence"/>
</dbReference>
<dbReference type="SUPFAM" id="SSF53474">
    <property type="entry name" value="alpha/beta-Hydrolases"/>
    <property type="match status" value="1"/>
</dbReference>
<dbReference type="Gene3D" id="3.40.50.1820">
    <property type="entry name" value="alpha/beta hydrolase"/>
    <property type="match status" value="1"/>
</dbReference>
<reference evidence="1 2" key="1">
    <citation type="submission" date="2017-09" db="EMBL/GenBank/DDBJ databases">
        <title>Phase variable restriction modification systems are present in the genome sequences of periodontal pathogens Prevotella intermedia, Tannerella forsythia and Porphyromonas gingivalis.</title>
        <authorList>
            <person name="Haigh R.D."/>
            <person name="Crawford L."/>
            <person name="Ralph J."/>
            <person name="Wanford J."/>
            <person name="Vartoukian S.R."/>
            <person name="Hijazib K."/>
            <person name="Wade W."/>
            <person name="Oggioni M.R."/>
        </authorList>
    </citation>
    <scope>NUCLEOTIDE SEQUENCE [LARGE SCALE GENOMIC DNA]</scope>
    <source>
        <strain evidence="1 2">WW11663</strain>
    </source>
</reference>